<sequence>MFRSMKLRKFLFFSGLCTHHINSYFTSIRSGNSVFFIQLTIMEYNEYNEKWKQAVEADMIAMLDRLVVAYGFCQIRFDQQHPGHKLSFRGIGKDKTTDIIFDEYYHSVKEARFPQTSRTMVQNYAKLMAEATRFVYRASFNHVWTKLSEDMLYERRSKGNERRSQMEAVRNTVGGVTGKIITTDASGIDAAKLMNLLSNAGLGDVDVNIELVRHGSGDTGDSDEMKEAMEDIIDQHLEQIRAVKKNKKREQAYDHVIDQ</sequence>
<keyword evidence="1" id="KW-1185">Reference proteome</keyword>
<organism evidence="1 2">
    <name type="scientific">Heterorhabditis bacteriophora</name>
    <name type="common">Entomopathogenic nematode worm</name>
    <dbReference type="NCBI Taxonomy" id="37862"/>
    <lineage>
        <taxon>Eukaryota</taxon>
        <taxon>Metazoa</taxon>
        <taxon>Ecdysozoa</taxon>
        <taxon>Nematoda</taxon>
        <taxon>Chromadorea</taxon>
        <taxon>Rhabditida</taxon>
        <taxon>Rhabditina</taxon>
        <taxon>Rhabditomorpha</taxon>
        <taxon>Strongyloidea</taxon>
        <taxon>Heterorhabditidae</taxon>
        <taxon>Heterorhabditis</taxon>
    </lineage>
</organism>
<dbReference type="WBParaSite" id="Hba_02276">
    <property type="protein sequence ID" value="Hba_02276"/>
    <property type="gene ID" value="Hba_02276"/>
</dbReference>
<name>A0A1I7WC42_HETBA</name>
<accession>A0A1I7WC42</accession>
<evidence type="ECO:0000313" key="2">
    <source>
        <dbReference type="WBParaSite" id="Hba_02276"/>
    </source>
</evidence>
<protein>
    <submittedName>
        <fullName evidence="2">Phage portal protein</fullName>
    </submittedName>
</protein>
<dbReference type="AlphaFoldDB" id="A0A1I7WC42"/>
<proteinExistence type="predicted"/>
<reference evidence="2" key="1">
    <citation type="submission" date="2016-11" db="UniProtKB">
        <authorList>
            <consortium name="WormBaseParasite"/>
        </authorList>
    </citation>
    <scope>IDENTIFICATION</scope>
</reference>
<dbReference type="Proteomes" id="UP000095283">
    <property type="component" value="Unplaced"/>
</dbReference>
<evidence type="ECO:0000313" key="1">
    <source>
        <dbReference type="Proteomes" id="UP000095283"/>
    </source>
</evidence>